<evidence type="ECO:0000259" key="1">
    <source>
        <dbReference type="Pfam" id="PF00149"/>
    </source>
</evidence>
<evidence type="ECO:0000313" key="3">
    <source>
        <dbReference type="Proteomes" id="UP000823757"/>
    </source>
</evidence>
<evidence type="ECO:0000313" key="2">
    <source>
        <dbReference type="EMBL" id="MBO8474297.1"/>
    </source>
</evidence>
<dbReference type="EMBL" id="JADIMD010000045">
    <property type="protein sequence ID" value="MBO8474297.1"/>
    <property type="molecule type" value="Genomic_DNA"/>
</dbReference>
<accession>A0A9D9IKS9</accession>
<dbReference type="InterPro" id="IPR004843">
    <property type="entry name" value="Calcineurin-like_PHP"/>
</dbReference>
<reference evidence="2" key="1">
    <citation type="submission" date="2020-10" db="EMBL/GenBank/DDBJ databases">
        <authorList>
            <person name="Gilroy R."/>
        </authorList>
    </citation>
    <scope>NUCLEOTIDE SEQUENCE</scope>
    <source>
        <strain evidence="2">B1-13419</strain>
    </source>
</reference>
<dbReference type="GO" id="GO:0016787">
    <property type="term" value="F:hydrolase activity"/>
    <property type="evidence" value="ECO:0007669"/>
    <property type="project" value="InterPro"/>
</dbReference>
<dbReference type="InterPro" id="IPR029052">
    <property type="entry name" value="Metallo-depent_PP-like"/>
</dbReference>
<dbReference type="SUPFAM" id="SSF56300">
    <property type="entry name" value="Metallo-dependent phosphatases"/>
    <property type="match status" value="1"/>
</dbReference>
<dbReference type="Gene3D" id="3.60.21.10">
    <property type="match status" value="1"/>
</dbReference>
<gene>
    <name evidence="2" type="ORF">IAB91_03270</name>
</gene>
<organism evidence="2 3">
    <name type="scientific">Candidatus Cryptobacteroides faecigallinarum</name>
    <dbReference type="NCBI Taxonomy" id="2840763"/>
    <lineage>
        <taxon>Bacteria</taxon>
        <taxon>Pseudomonadati</taxon>
        <taxon>Bacteroidota</taxon>
        <taxon>Bacteroidia</taxon>
        <taxon>Bacteroidales</taxon>
        <taxon>Candidatus Cryptobacteroides</taxon>
    </lineage>
</organism>
<protein>
    <submittedName>
        <fullName evidence="2">Metallophosphoesterase</fullName>
    </submittedName>
</protein>
<sequence length="400" mass="45816">MRTRILYFIISVPLFCSHLWAQERETINFIYCSDVHYGLEREFRGSWTSADSVCRAMIESFRILETTILPEDGGVDEGEIFGKPDFVICTGDIANRMEDGVQPASESWRQFCKDWSSYCTTDPESYITLLKGEMNGPHCGIPLFLVPGNHDISNAIGYTKPMHPKTDPASASGIFNLMMLLSQAHDDGDEIHDSLLKTGDKPNPDFRYAKDKTHYSFVLDSIRFVFMGMWPDSEMREWFAMETAEDDGIPALIFTHDPPEADAKHFTNPWKGHGINGIDKFENLLSDTCSVRYIDRKPKRNWEVLEKFIYRHPEIKAYFHGDKNYNEFYSWTGVEGSINLPVFRVDSPMKGEYSSYDESLLSFIVVSIDPSTGMLTARECLWNKRKEAGLSWGETRTICL</sequence>
<comment type="caution">
    <text evidence="2">The sequence shown here is derived from an EMBL/GenBank/DDBJ whole genome shotgun (WGS) entry which is preliminary data.</text>
</comment>
<reference evidence="2" key="2">
    <citation type="journal article" date="2021" name="PeerJ">
        <title>Extensive microbial diversity within the chicken gut microbiome revealed by metagenomics and culture.</title>
        <authorList>
            <person name="Gilroy R."/>
            <person name="Ravi A."/>
            <person name="Getino M."/>
            <person name="Pursley I."/>
            <person name="Horton D.L."/>
            <person name="Alikhan N.F."/>
            <person name="Baker D."/>
            <person name="Gharbi K."/>
            <person name="Hall N."/>
            <person name="Watson M."/>
            <person name="Adriaenssens E.M."/>
            <person name="Foster-Nyarko E."/>
            <person name="Jarju S."/>
            <person name="Secka A."/>
            <person name="Antonio M."/>
            <person name="Oren A."/>
            <person name="Chaudhuri R.R."/>
            <person name="La Ragione R."/>
            <person name="Hildebrand F."/>
            <person name="Pallen M.J."/>
        </authorList>
    </citation>
    <scope>NUCLEOTIDE SEQUENCE</scope>
    <source>
        <strain evidence="2">B1-13419</strain>
    </source>
</reference>
<dbReference type="Proteomes" id="UP000823757">
    <property type="component" value="Unassembled WGS sequence"/>
</dbReference>
<dbReference type="Pfam" id="PF00149">
    <property type="entry name" value="Metallophos"/>
    <property type="match status" value="1"/>
</dbReference>
<feature type="domain" description="Calcineurin-like phosphoesterase" evidence="1">
    <location>
        <begin position="28"/>
        <end position="265"/>
    </location>
</feature>
<proteinExistence type="predicted"/>
<dbReference type="AlphaFoldDB" id="A0A9D9IKS9"/>
<name>A0A9D9IKS9_9BACT</name>